<dbReference type="EMBL" id="JAWDIO010000002">
    <property type="protein sequence ID" value="MDU0354882.1"/>
    <property type="molecule type" value="Genomic_DNA"/>
</dbReference>
<reference evidence="1 2" key="1">
    <citation type="submission" date="2023-10" db="EMBL/GenBank/DDBJ databases">
        <title>Glaciecola aquimarina strain GGW-M5 nov., isolated from a coastal seawater.</title>
        <authorList>
            <person name="Bayburt H."/>
            <person name="Kim J.M."/>
            <person name="Choi B.J."/>
            <person name="Jeon C.O."/>
        </authorList>
    </citation>
    <scope>NUCLEOTIDE SEQUENCE [LARGE SCALE GENOMIC DNA]</scope>
    <source>
        <strain evidence="1 2">KCTC 32108</strain>
    </source>
</reference>
<dbReference type="Proteomes" id="UP001247805">
    <property type="component" value="Unassembled WGS sequence"/>
</dbReference>
<keyword evidence="1" id="KW-0378">Hydrolase</keyword>
<dbReference type="SUPFAM" id="SSF53474">
    <property type="entry name" value="alpha/beta-Hydrolases"/>
    <property type="match status" value="1"/>
</dbReference>
<evidence type="ECO:0000313" key="2">
    <source>
        <dbReference type="Proteomes" id="UP001247805"/>
    </source>
</evidence>
<proteinExistence type="predicted"/>
<accession>A0ABU3SY87</accession>
<keyword evidence="2" id="KW-1185">Reference proteome</keyword>
<dbReference type="Pfam" id="PF00756">
    <property type="entry name" value="Esterase"/>
    <property type="match status" value="1"/>
</dbReference>
<dbReference type="InterPro" id="IPR029058">
    <property type="entry name" value="AB_hydrolase_fold"/>
</dbReference>
<sequence length="204" mass="24259">MKREYHCWWSPRLQRDMEMLVFGHSGARVLVFPTRFARFYEYEDLRILEQIRGKVEAGQMQLFCVDSVDLESVYCGGASPYWRIQRHIQYEEYILNEVYPFMDQLNSHPCTISHGCSLGGFHAANIAFRHPHLFNKLCVFSGRFDLTLQVEYFSDLFSGFYNDDIYFHTPSHFILRLSLPAEIRAIEKYGYCISDRSRRSFFRQ</sequence>
<evidence type="ECO:0000313" key="1">
    <source>
        <dbReference type="EMBL" id="MDU0354882.1"/>
    </source>
</evidence>
<name>A0ABU3SY87_9ALTE</name>
<protein>
    <submittedName>
        <fullName evidence="1">Alpha/beta hydrolase-fold protein</fullName>
    </submittedName>
</protein>
<gene>
    <name evidence="1" type="ORF">RS130_14075</name>
</gene>
<dbReference type="RefSeq" id="WP_316026452.1">
    <property type="nucleotide sequence ID" value="NZ_JAWDIO010000002.1"/>
</dbReference>
<dbReference type="GO" id="GO:0016787">
    <property type="term" value="F:hydrolase activity"/>
    <property type="evidence" value="ECO:0007669"/>
    <property type="project" value="UniProtKB-KW"/>
</dbReference>
<dbReference type="InterPro" id="IPR000801">
    <property type="entry name" value="Esterase-like"/>
</dbReference>
<dbReference type="Gene3D" id="3.40.50.1820">
    <property type="entry name" value="alpha/beta hydrolase"/>
    <property type="match status" value="1"/>
</dbReference>
<organism evidence="1 2">
    <name type="scientific">Paraglaciecola aquimarina</name>
    <dbReference type="NCBI Taxonomy" id="1235557"/>
    <lineage>
        <taxon>Bacteria</taxon>
        <taxon>Pseudomonadati</taxon>
        <taxon>Pseudomonadota</taxon>
        <taxon>Gammaproteobacteria</taxon>
        <taxon>Alteromonadales</taxon>
        <taxon>Alteromonadaceae</taxon>
        <taxon>Paraglaciecola</taxon>
    </lineage>
</organism>
<comment type="caution">
    <text evidence="1">The sequence shown here is derived from an EMBL/GenBank/DDBJ whole genome shotgun (WGS) entry which is preliminary data.</text>
</comment>